<reference evidence="1" key="1">
    <citation type="submission" date="2020-06" db="EMBL/GenBank/DDBJ databases">
        <authorList>
            <person name="Li T."/>
            <person name="Hu X."/>
            <person name="Zhang T."/>
            <person name="Song X."/>
            <person name="Zhang H."/>
            <person name="Dai N."/>
            <person name="Sheng W."/>
            <person name="Hou X."/>
            <person name="Wei L."/>
        </authorList>
    </citation>
    <scope>NUCLEOTIDE SEQUENCE</scope>
    <source>
        <strain evidence="1">G02</strain>
        <tissue evidence="1">Leaf</tissue>
    </source>
</reference>
<dbReference type="PANTHER" id="PTHR34222">
    <property type="entry name" value="GAG_PRE-INTEGRS DOMAIN-CONTAINING PROTEIN"/>
    <property type="match status" value="1"/>
</dbReference>
<name>A0AAW2JWI3_SESRA</name>
<evidence type="ECO:0000313" key="1">
    <source>
        <dbReference type="EMBL" id="KAL0299012.1"/>
    </source>
</evidence>
<dbReference type="AlphaFoldDB" id="A0AAW2JWI3"/>
<sequence>CGASKEVADSMVADNLMQFLMGLNNSFDHVRNQILMMEHLPNVTKAYSMVLRVDKQRQVTQFLQIPQ</sequence>
<feature type="non-terminal residue" evidence="1">
    <location>
        <position position="1"/>
    </location>
</feature>
<gene>
    <name evidence="1" type="ORF">Sradi_6561000</name>
</gene>
<comment type="caution">
    <text evidence="1">The sequence shown here is derived from an EMBL/GenBank/DDBJ whole genome shotgun (WGS) entry which is preliminary data.</text>
</comment>
<proteinExistence type="predicted"/>
<protein>
    <submittedName>
        <fullName evidence="1">Uncharacterized protein</fullName>
    </submittedName>
</protein>
<accession>A0AAW2JWI3</accession>
<dbReference type="EMBL" id="JACGWJ010000031">
    <property type="protein sequence ID" value="KAL0299012.1"/>
    <property type="molecule type" value="Genomic_DNA"/>
</dbReference>
<dbReference type="PANTHER" id="PTHR34222:SF99">
    <property type="entry name" value="PROTEIN, PUTATIVE-RELATED"/>
    <property type="match status" value="1"/>
</dbReference>
<reference evidence="1" key="2">
    <citation type="journal article" date="2024" name="Plant">
        <title>Genomic evolution and insights into agronomic trait innovations of Sesamum species.</title>
        <authorList>
            <person name="Miao H."/>
            <person name="Wang L."/>
            <person name="Qu L."/>
            <person name="Liu H."/>
            <person name="Sun Y."/>
            <person name="Le M."/>
            <person name="Wang Q."/>
            <person name="Wei S."/>
            <person name="Zheng Y."/>
            <person name="Lin W."/>
            <person name="Duan Y."/>
            <person name="Cao H."/>
            <person name="Xiong S."/>
            <person name="Wang X."/>
            <person name="Wei L."/>
            <person name="Li C."/>
            <person name="Ma Q."/>
            <person name="Ju M."/>
            <person name="Zhao R."/>
            <person name="Li G."/>
            <person name="Mu C."/>
            <person name="Tian Q."/>
            <person name="Mei H."/>
            <person name="Zhang T."/>
            <person name="Gao T."/>
            <person name="Zhang H."/>
        </authorList>
    </citation>
    <scope>NUCLEOTIDE SEQUENCE</scope>
    <source>
        <strain evidence="1">G02</strain>
    </source>
</reference>
<organism evidence="1">
    <name type="scientific">Sesamum radiatum</name>
    <name type="common">Black benniseed</name>
    <dbReference type="NCBI Taxonomy" id="300843"/>
    <lineage>
        <taxon>Eukaryota</taxon>
        <taxon>Viridiplantae</taxon>
        <taxon>Streptophyta</taxon>
        <taxon>Embryophyta</taxon>
        <taxon>Tracheophyta</taxon>
        <taxon>Spermatophyta</taxon>
        <taxon>Magnoliopsida</taxon>
        <taxon>eudicotyledons</taxon>
        <taxon>Gunneridae</taxon>
        <taxon>Pentapetalae</taxon>
        <taxon>asterids</taxon>
        <taxon>lamiids</taxon>
        <taxon>Lamiales</taxon>
        <taxon>Pedaliaceae</taxon>
        <taxon>Sesamum</taxon>
    </lineage>
</organism>